<gene>
    <name evidence="2" type="ORF">TWF694_003406</name>
</gene>
<organism evidence="2 3">
    <name type="scientific">Orbilia ellipsospora</name>
    <dbReference type="NCBI Taxonomy" id="2528407"/>
    <lineage>
        <taxon>Eukaryota</taxon>
        <taxon>Fungi</taxon>
        <taxon>Dikarya</taxon>
        <taxon>Ascomycota</taxon>
        <taxon>Pezizomycotina</taxon>
        <taxon>Orbiliomycetes</taxon>
        <taxon>Orbiliales</taxon>
        <taxon>Orbiliaceae</taxon>
        <taxon>Orbilia</taxon>
    </lineage>
</organism>
<dbReference type="EMBL" id="JAVHJO010000013">
    <property type="protein sequence ID" value="KAK6530032.1"/>
    <property type="molecule type" value="Genomic_DNA"/>
</dbReference>
<dbReference type="PANTHER" id="PTHR10039">
    <property type="entry name" value="AMELOGENIN"/>
    <property type="match status" value="1"/>
</dbReference>
<reference evidence="2 3" key="1">
    <citation type="submission" date="2019-10" db="EMBL/GenBank/DDBJ databases">
        <authorList>
            <person name="Palmer J.M."/>
        </authorList>
    </citation>
    <scope>NUCLEOTIDE SEQUENCE [LARGE SCALE GENOMIC DNA]</scope>
    <source>
        <strain evidence="2 3">TWF694</strain>
    </source>
</reference>
<evidence type="ECO:0000259" key="1">
    <source>
        <dbReference type="Pfam" id="PF22939"/>
    </source>
</evidence>
<accession>A0AAV9WZF8</accession>
<dbReference type="AlphaFoldDB" id="A0AAV9WZF8"/>
<feature type="domain" description="GPI inositol-deacylase winged helix" evidence="1">
    <location>
        <begin position="25"/>
        <end position="105"/>
    </location>
</feature>
<proteinExistence type="predicted"/>
<dbReference type="Pfam" id="PF22939">
    <property type="entry name" value="WHD_GPIID"/>
    <property type="match status" value="1"/>
</dbReference>
<dbReference type="InterPro" id="IPR054471">
    <property type="entry name" value="GPIID_WHD"/>
</dbReference>
<evidence type="ECO:0000313" key="3">
    <source>
        <dbReference type="Proteomes" id="UP001365542"/>
    </source>
</evidence>
<protein>
    <recommendedName>
        <fullName evidence="1">GPI inositol-deacylase winged helix domain-containing protein</fullName>
    </recommendedName>
</protein>
<evidence type="ECO:0000313" key="2">
    <source>
        <dbReference type="EMBL" id="KAK6530032.1"/>
    </source>
</evidence>
<name>A0AAV9WZF8_9PEZI</name>
<keyword evidence="3" id="KW-1185">Reference proteome</keyword>
<dbReference type="PANTHER" id="PTHR10039:SF14">
    <property type="entry name" value="NACHT DOMAIN-CONTAINING PROTEIN"/>
    <property type="match status" value="1"/>
</dbReference>
<dbReference type="Proteomes" id="UP001365542">
    <property type="component" value="Unassembled WGS sequence"/>
</dbReference>
<comment type="caution">
    <text evidence="2">The sequence shown here is derived from an EMBL/GenBank/DDBJ whole genome shotgun (WGS) entry which is preliminary data.</text>
</comment>
<sequence>MLPRGLPETYDRILEKIKRFGDMDSAKKVFCWITAASTPLNLEELAEATAFELGDTSYNQGRFPIDNLKLVLNCGNLATIEQFNGESTVHFAHSTVLEHLRNGGLVIDQDAHIMASHVCIVYLSLCDFERQITTYSNPINPTLWEPKDLIAGVANSSIGKSSSLMTAALLNASKISNLQPSKDSIPIKATINIPKMTENVAEREDADFGKPDKHYKLYKFANYARRNWMDHSRYIEAKDPVENLFWNLIFERTLPFEHLPKSLGSEHQSMSESSSRSQQKVIIWAAEHDHLALLRILRSRLGQREWNFLLRCNAENGKEVVFDFVSDSCLVNQPPSTKGEGYESYTTLSGPAINGPDSSQALRLTFLGKIFEQEYSEDVFRFLLYSSPEYGFLAAFKYAHFNAVKILCEPQSRVDVQNFILTSVSGLSESSKGLNIIRLVFSDQHYFIFYGGPGDTNSKLWTLLISNQTWKEI</sequence>